<dbReference type="InterPro" id="IPR000223">
    <property type="entry name" value="Pept_S26A_signal_pept_1"/>
</dbReference>
<accession>A0ABS2RMZ1</accession>
<keyword evidence="6" id="KW-0472">Membrane</keyword>
<evidence type="ECO:0000313" key="10">
    <source>
        <dbReference type="Proteomes" id="UP000704762"/>
    </source>
</evidence>
<dbReference type="CDD" id="cd06530">
    <property type="entry name" value="S26_SPase_I"/>
    <property type="match status" value="1"/>
</dbReference>
<evidence type="ECO:0000256" key="2">
    <source>
        <dbReference type="ARBA" id="ARBA00004401"/>
    </source>
</evidence>
<keyword evidence="6" id="KW-1133">Transmembrane helix</keyword>
<evidence type="ECO:0000256" key="5">
    <source>
        <dbReference type="ARBA" id="ARBA00022801"/>
    </source>
</evidence>
<dbReference type="Gene3D" id="2.10.109.10">
    <property type="entry name" value="Umud Fragment, subunit A"/>
    <property type="match status" value="1"/>
</dbReference>
<protein>
    <recommendedName>
        <fullName evidence="4 6">Signal peptidase I</fullName>
        <ecNumber evidence="4 6">3.4.21.89</ecNumber>
    </recommendedName>
</protein>
<comment type="subcellular location">
    <subcellularLocation>
        <location evidence="2">Cell membrane</location>
        <topology evidence="2">Single-pass type II membrane protein</topology>
    </subcellularLocation>
    <subcellularLocation>
        <location evidence="6">Membrane</location>
        <topology evidence="6">Single-pass type II membrane protein</topology>
    </subcellularLocation>
</comment>
<evidence type="ECO:0000256" key="1">
    <source>
        <dbReference type="ARBA" id="ARBA00000677"/>
    </source>
</evidence>
<comment type="similarity">
    <text evidence="3 6">Belongs to the peptidase S26 family.</text>
</comment>
<proteinExistence type="inferred from homology"/>
<dbReference type="PROSITE" id="PS00761">
    <property type="entry name" value="SPASE_I_3"/>
    <property type="match status" value="1"/>
</dbReference>
<dbReference type="EC" id="3.4.21.89" evidence="4 6"/>
<evidence type="ECO:0000313" key="9">
    <source>
        <dbReference type="EMBL" id="MBM7800379.1"/>
    </source>
</evidence>
<reference evidence="9 10" key="1">
    <citation type="submission" date="2021-01" db="EMBL/GenBank/DDBJ databases">
        <title>Sequencing the genomes of 1000 actinobacteria strains.</title>
        <authorList>
            <person name="Klenk H.-P."/>
        </authorList>
    </citation>
    <scope>NUCLEOTIDE SEQUENCE [LARGE SCALE GENOMIC DNA]</scope>
    <source>
        <strain evidence="9 10">DSM 18662</strain>
    </source>
</reference>
<evidence type="ECO:0000256" key="7">
    <source>
        <dbReference type="SAM" id="MobiDB-lite"/>
    </source>
</evidence>
<keyword evidence="10" id="KW-1185">Reference proteome</keyword>
<feature type="region of interest" description="Disordered" evidence="7">
    <location>
        <begin position="1"/>
        <end position="28"/>
    </location>
</feature>
<dbReference type="InterPro" id="IPR036286">
    <property type="entry name" value="LexA/Signal_pep-like_sf"/>
</dbReference>
<dbReference type="PANTHER" id="PTHR43390">
    <property type="entry name" value="SIGNAL PEPTIDASE I"/>
    <property type="match status" value="1"/>
</dbReference>
<dbReference type="Proteomes" id="UP000704762">
    <property type="component" value="Unassembled WGS sequence"/>
</dbReference>
<dbReference type="RefSeq" id="WP_344243377.1">
    <property type="nucleotide sequence ID" value="NZ_BAAAQP010000003.1"/>
</dbReference>
<feature type="domain" description="Peptidase S26" evidence="8">
    <location>
        <begin position="55"/>
        <end position="253"/>
    </location>
</feature>
<comment type="catalytic activity">
    <reaction evidence="1 6">
        <text>Cleavage of hydrophobic, N-terminal signal or leader sequences from secreted and periplasmic proteins.</text>
        <dbReference type="EC" id="3.4.21.89"/>
    </reaction>
</comment>
<dbReference type="GO" id="GO:0009003">
    <property type="term" value="F:signal peptidase activity"/>
    <property type="evidence" value="ECO:0007669"/>
    <property type="project" value="UniProtKB-EC"/>
</dbReference>
<dbReference type="SUPFAM" id="SSF51306">
    <property type="entry name" value="LexA/Signal peptidase"/>
    <property type="match status" value="1"/>
</dbReference>
<dbReference type="InterPro" id="IPR019533">
    <property type="entry name" value="Peptidase_S26"/>
</dbReference>
<evidence type="ECO:0000256" key="4">
    <source>
        <dbReference type="ARBA" id="ARBA00013208"/>
    </source>
</evidence>
<keyword evidence="6" id="KW-0645">Protease</keyword>
<keyword evidence="6" id="KW-0812">Transmembrane</keyword>
<evidence type="ECO:0000256" key="6">
    <source>
        <dbReference type="RuleBase" id="RU362042"/>
    </source>
</evidence>
<dbReference type="Pfam" id="PF10502">
    <property type="entry name" value="Peptidase_S26"/>
    <property type="match status" value="1"/>
</dbReference>
<feature type="transmembrane region" description="Helical" evidence="6">
    <location>
        <begin position="50"/>
        <end position="71"/>
    </location>
</feature>
<dbReference type="EMBL" id="JAFBCF010000001">
    <property type="protein sequence ID" value="MBM7800379.1"/>
    <property type="molecule type" value="Genomic_DNA"/>
</dbReference>
<name>A0ABS2RMZ1_9ACTN</name>
<keyword evidence="5 6" id="KW-0378">Hydrolase</keyword>
<gene>
    <name evidence="9" type="ORF">JOE57_003300</name>
</gene>
<dbReference type="InterPro" id="IPR019758">
    <property type="entry name" value="Pept_S26A_signal_pept_1_CS"/>
</dbReference>
<sequence>MSRVSSESDDELRPRQEVGPEPAGLEPEVLGRHEAHEDAGPRSMTFGQHVLAFAKELVVVVIGAVIVASLLRGFVGQMFLIPSSSMENTLLINDRVAVEKISSVKRGEVVVFADPGGWLSGPAPAERGPVGRALEFVGVLPDTGTEHLIKRVIGLPGDEVICCDDKGRITVNGQALDESGYLYRAADGTQVAPSEIPFDVVVPADRMFVMGDHRNNSRDSRCHLNDERSGGPKGLNGFVSLDLVVGRGFAVVWPLSSASRLRIPATFDTVPPGKKPAPAQPQIDAGPEASC</sequence>
<dbReference type="PANTHER" id="PTHR43390:SF1">
    <property type="entry name" value="CHLOROPLAST PROCESSING PEPTIDASE"/>
    <property type="match status" value="1"/>
</dbReference>
<evidence type="ECO:0000259" key="8">
    <source>
        <dbReference type="Pfam" id="PF10502"/>
    </source>
</evidence>
<organism evidence="9 10">
    <name type="scientific">Microlunatus panaciterrae</name>
    <dbReference type="NCBI Taxonomy" id="400768"/>
    <lineage>
        <taxon>Bacteria</taxon>
        <taxon>Bacillati</taxon>
        <taxon>Actinomycetota</taxon>
        <taxon>Actinomycetes</taxon>
        <taxon>Propionibacteriales</taxon>
        <taxon>Propionibacteriaceae</taxon>
        <taxon>Microlunatus</taxon>
    </lineage>
</organism>
<evidence type="ECO:0000256" key="3">
    <source>
        <dbReference type="ARBA" id="ARBA00009370"/>
    </source>
</evidence>
<feature type="region of interest" description="Disordered" evidence="7">
    <location>
        <begin position="268"/>
        <end position="291"/>
    </location>
</feature>
<dbReference type="NCBIfam" id="TIGR02227">
    <property type="entry name" value="sigpep_I_bact"/>
    <property type="match status" value="1"/>
</dbReference>
<dbReference type="PRINTS" id="PR00727">
    <property type="entry name" value="LEADERPTASE"/>
</dbReference>
<comment type="caution">
    <text evidence="9">The sequence shown here is derived from an EMBL/GenBank/DDBJ whole genome shotgun (WGS) entry which is preliminary data.</text>
</comment>